<comment type="caution">
    <text evidence="1">The sequence shown here is derived from an EMBL/GenBank/DDBJ whole genome shotgun (WGS) entry which is preliminary data.</text>
</comment>
<dbReference type="AlphaFoldDB" id="A0A5B1CK29"/>
<keyword evidence="2" id="KW-1185">Reference proteome</keyword>
<evidence type="ECO:0000313" key="1">
    <source>
        <dbReference type="EMBL" id="KAA1259753.1"/>
    </source>
</evidence>
<reference evidence="1 2" key="1">
    <citation type="submission" date="2019-08" db="EMBL/GenBank/DDBJ databases">
        <title>Deep-cultivation of Planctomycetes and their phenomic and genomic characterization uncovers novel biology.</title>
        <authorList>
            <person name="Wiegand S."/>
            <person name="Jogler M."/>
            <person name="Boedeker C."/>
            <person name="Pinto D."/>
            <person name="Vollmers J."/>
            <person name="Rivas-Marin E."/>
            <person name="Kohn T."/>
            <person name="Peeters S.H."/>
            <person name="Heuer A."/>
            <person name="Rast P."/>
            <person name="Oberbeckmann S."/>
            <person name="Bunk B."/>
            <person name="Jeske O."/>
            <person name="Meyerdierks A."/>
            <person name="Storesund J.E."/>
            <person name="Kallscheuer N."/>
            <person name="Luecker S."/>
            <person name="Lage O.M."/>
            <person name="Pohl T."/>
            <person name="Merkel B.J."/>
            <person name="Hornburger P."/>
            <person name="Mueller R.-W."/>
            <person name="Bruemmer F."/>
            <person name="Labrenz M."/>
            <person name="Spormann A.M."/>
            <person name="Op Den Camp H."/>
            <person name="Overmann J."/>
            <person name="Amann R."/>
            <person name="Jetten M.S.M."/>
            <person name="Mascher T."/>
            <person name="Medema M.H."/>
            <person name="Devos D.P."/>
            <person name="Kaster A.-K."/>
            <person name="Ovreas L."/>
            <person name="Rohde M."/>
            <person name="Galperin M.Y."/>
            <person name="Jogler C."/>
        </authorList>
    </citation>
    <scope>NUCLEOTIDE SEQUENCE [LARGE SCALE GENOMIC DNA]</scope>
    <source>
        <strain evidence="1 2">LF1</strain>
    </source>
</reference>
<dbReference type="EMBL" id="VRLW01000001">
    <property type="protein sequence ID" value="KAA1259753.1"/>
    <property type="molecule type" value="Genomic_DNA"/>
</dbReference>
<evidence type="ECO:0000313" key="2">
    <source>
        <dbReference type="Proteomes" id="UP000322699"/>
    </source>
</evidence>
<gene>
    <name evidence="1" type="ORF">LF1_22900</name>
</gene>
<protein>
    <submittedName>
        <fullName evidence="1">Uncharacterized protein</fullName>
    </submittedName>
</protein>
<proteinExistence type="predicted"/>
<accession>A0A5B1CK29</accession>
<organism evidence="1 2">
    <name type="scientific">Rubripirellula obstinata</name>
    <dbReference type="NCBI Taxonomy" id="406547"/>
    <lineage>
        <taxon>Bacteria</taxon>
        <taxon>Pseudomonadati</taxon>
        <taxon>Planctomycetota</taxon>
        <taxon>Planctomycetia</taxon>
        <taxon>Pirellulales</taxon>
        <taxon>Pirellulaceae</taxon>
        <taxon>Rubripirellula</taxon>
    </lineage>
</organism>
<sequence>MDRTSDRRIDGTPATGRVGFVSSASELTTFHSRLSLRESSEFATFAERKATLIARSLLSQFSFVQRTHFVQIDIHGRHLWIHVF</sequence>
<dbReference type="Proteomes" id="UP000322699">
    <property type="component" value="Unassembled WGS sequence"/>
</dbReference>
<name>A0A5B1CK29_9BACT</name>